<organism evidence="2">
    <name type="scientific">uncultured Dysgonomonas sp</name>
    <dbReference type="NCBI Taxonomy" id="206096"/>
    <lineage>
        <taxon>Bacteria</taxon>
        <taxon>Pseudomonadati</taxon>
        <taxon>Bacteroidota</taxon>
        <taxon>Bacteroidia</taxon>
        <taxon>Bacteroidales</taxon>
        <taxon>Dysgonomonadaceae</taxon>
        <taxon>Dysgonomonas</taxon>
        <taxon>environmental samples</taxon>
    </lineage>
</organism>
<feature type="chain" id="PRO_5012487989" description="DUF3575 domain-containing protein" evidence="1">
    <location>
        <begin position="25"/>
        <end position="199"/>
    </location>
</feature>
<dbReference type="RefSeq" id="WP_296944146.1">
    <property type="nucleotide sequence ID" value="NZ_LT599032.1"/>
</dbReference>
<evidence type="ECO:0000313" key="2">
    <source>
        <dbReference type="EMBL" id="SBW06550.1"/>
    </source>
</evidence>
<gene>
    <name evidence="2" type="ORF">KL86DYS1_31404</name>
</gene>
<evidence type="ECO:0000256" key="1">
    <source>
        <dbReference type="SAM" id="SignalP"/>
    </source>
</evidence>
<reference evidence="2" key="1">
    <citation type="submission" date="2016-04" db="EMBL/GenBank/DDBJ databases">
        <authorList>
            <person name="Evans L.H."/>
            <person name="Alamgir A."/>
            <person name="Owens N."/>
            <person name="Weber N.D."/>
            <person name="Virtaneva K."/>
            <person name="Barbian K."/>
            <person name="Babar A."/>
            <person name="Rosenke K."/>
        </authorList>
    </citation>
    <scope>NUCLEOTIDE SEQUENCE</scope>
    <source>
        <strain evidence="2">86-1</strain>
    </source>
</reference>
<sequence>MKRPLRYIFSSLLLFIVCCPGADAQAIKTNIPLIVTGNPNIGIEWSVGKQLTVNGDVLWAPYLFKKNEEVFRTLIGSVDLRYYIKPKYYYTNDLWDGLYIGPYAMVGNFNIGLKNSDDTKTSYRRKGWGLSTGATIGYKFYLSSRFRLDINAGVGYAHLQYDKFELGGEYADFPLESKKTKSYWGPTKFGIHLVYNIFR</sequence>
<feature type="signal peptide" evidence="1">
    <location>
        <begin position="1"/>
        <end position="24"/>
    </location>
</feature>
<dbReference type="InterPro" id="IPR021958">
    <property type="entry name" value="DUF3575"/>
</dbReference>
<dbReference type="EMBL" id="FLUM01000003">
    <property type="protein sequence ID" value="SBW06550.1"/>
    <property type="molecule type" value="Genomic_DNA"/>
</dbReference>
<proteinExistence type="predicted"/>
<dbReference type="Pfam" id="PF12099">
    <property type="entry name" value="DUF3575"/>
    <property type="match status" value="1"/>
</dbReference>
<dbReference type="SUPFAM" id="SSF103515">
    <property type="entry name" value="Autotransporter"/>
    <property type="match status" value="1"/>
</dbReference>
<keyword evidence="1" id="KW-0732">Signal</keyword>
<evidence type="ECO:0008006" key="3">
    <source>
        <dbReference type="Google" id="ProtNLM"/>
    </source>
</evidence>
<protein>
    <recommendedName>
        <fullName evidence="3">DUF3575 domain-containing protein</fullName>
    </recommendedName>
</protein>
<accession>A0A212K487</accession>
<dbReference type="AlphaFoldDB" id="A0A212K487"/>
<dbReference type="InterPro" id="IPR036709">
    <property type="entry name" value="Autotransporte_beta_dom_sf"/>
</dbReference>
<dbReference type="Gene3D" id="2.40.128.130">
    <property type="entry name" value="Autotransporter beta-domain"/>
    <property type="match status" value="1"/>
</dbReference>
<name>A0A212K487_9BACT</name>